<gene>
    <name evidence="2" type="ORF">Scep_022086</name>
</gene>
<keyword evidence="3" id="KW-1185">Reference proteome</keyword>
<feature type="region of interest" description="Disordered" evidence="1">
    <location>
        <begin position="1"/>
        <end position="51"/>
    </location>
</feature>
<name>A0AAP0FA79_9MAGN</name>
<feature type="compositionally biased region" description="Basic and acidic residues" evidence="1">
    <location>
        <begin position="27"/>
        <end position="51"/>
    </location>
</feature>
<proteinExistence type="predicted"/>
<evidence type="ECO:0000313" key="3">
    <source>
        <dbReference type="Proteomes" id="UP001419268"/>
    </source>
</evidence>
<dbReference type="EMBL" id="JBBNAG010000009">
    <property type="protein sequence ID" value="KAK9105242.1"/>
    <property type="molecule type" value="Genomic_DNA"/>
</dbReference>
<dbReference type="Proteomes" id="UP001419268">
    <property type="component" value="Unassembled WGS sequence"/>
</dbReference>
<dbReference type="AlphaFoldDB" id="A0AAP0FA79"/>
<sequence length="51" mass="5915">MNGVEQWRGGTLPDQSIPEETQQQWTMRREFDEARRRDGSLAKKTKGVDHG</sequence>
<accession>A0AAP0FA79</accession>
<organism evidence="2 3">
    <name type="scientific">Stephania cephalantha</name>
    <dbReference type="NCBI Taxonomy" id="152367"/>
    <lineage>
        <taxon>Eukaryota</taxon>
        <taxon>Viridiplantae</taxon>
        <taxon>Streptophyta</taxon>
        <taxon>Embryophyta</taxon>
        <taxon>Tracheophyta</taxon>
        <taxon>Spermatophyta</taxon>
        <taxon>Magnoliopsida</taxon>
        <taxon>Ranunculales</taxon>
        <taxon>Menispermaceae</taxon>
        <taxon>Menispermoideae</taxon>
        <taxon>Cissampelideae</taxon>
        <taxon>Stephania</taxon>
    </lineage>
</organism>
<evidence type="ECO:0000313" key="2">
    <source>
        <dbReference type="EMBL" id="KAK9105242.1"/>
    </source>
</evidence>
<comment type="caution">
    <text evidence="2">The sequence shown here is derived from an EMBL/GenBank/DDBJ whole genome shotgun (WGS) entry which is preliminary data.</text>
</comment>
<protein>
    <submittedName>
        <fullName evidence="2">Uncharacterized protein</fullName>
    </submittedName>
</protein>
<reference evidence="2 3" key="1">
    <citation type="submission" date="2024-01" db="EMBL/GenBank/DDBJ databases">
        <title>Genome assemblies of Stephania.</title>
        <authorList>
            <person name="Yang L."/>
        </authorList>
    </citation>
    <scope>NUCLEOTIDE SEQUENCE [LARGE SCALE GENOMIC DNA]</scope>
    <source>
        <strain evidence="2">JXDWG</strain>
        <tissue evidence="2">Leaf</tissue>
    </source>
</reference>
<evidence type="ECO:0000256" key="1">
    <source>
        <dbReference type="SAM" id="MobiDB-lite"/>
    </source>
</evidence>